<name>A0A346XRU1_9ACTN</name>
<dbReference type="OrthoDB" id="9794948at2"/>
<reference evidence="2 3" key="1">
    <citation type="submission" date="2018-09" db="EMBL/GenBank/DDBJ databases">
        <title>Complete genome sequence of Euzebya sp. DY32-46 isolated from seawater of Pacific Ocean.</title>
        <authorList>
            <person name="Xu L."/>
            <person name="Wu Y.-H."/>
            <person name="Xu X.-W."/>
        </authorList>
    </citation>
    <scope>NUCLEOTIDE SEQUENCE [LARGE SCALE GENOMIC DNA]</scope>
    <source>
        <strain evidence="2 3">DY32-46</strain>
    </source>
</reference>
<dbReference type="PIRSF" id="PIRSF010372">
    <property type="entry name" value="PaiB"/>
    <property type="match status" value="1"/>
</dbReference>
<feature type="region of interest" description="Disordered" evidence="1">
    <location>
        <begin position="188"/>
        <end position="214"/>
    </location>
</feature>
<evidence type="ECO:0000256" key="1">
    <source>
        <dbReference type="SAM" id="MobiDB-lite"/>
    </source>
</evidence>
<dbReference type="InterPro" id="IPR012349">
    <property type="entry name" value="Split_barrel_FMN-bd"/>
</dbReference>
<dbReference type="PANTHER" id="PTHR35802">
    <property type="entry name" value="PROTEASE SYNTHASE AND SPORULATION PROTEIN PAI 2"/>
    <property type="match status" value="1"/>
</dbReference>
<sequence length="214" mass="24197">MRHNPDTVLSDDDVVKGVIRRNPWATMISHGDDGLVASHYPFLLDETAEDIVLLSHVGRPDEELHQLGTREVLVVFEGPNGYVSPSWYGTSPAVPTWNFVAVHCHGTPEVLDTDTNLDVLERLVDYFEAPLPEPFRLRRDAENSDYADRLVSGTVGFSLRVERYEAKDKMSQDKPPEVVQRVIEALRQEGPHHNPALAERMDAHQRLRPLSEDT</sequence>
<protein>
    <submittedName>
        <fullName evidence="2">Transcriptional regulator</fullName>
    </submittedName>
</protein>
<keyword evidence="3" id="KW-1185">Reference proteome</keyword>
<organism evidence="2 3">
    <name type="scientific">Euzebya pacifica</name>
    <dbReference type="NCBI Taxonomy" id="1608957"/>
    <lineage>
        <taxon>Bacteria</taxon>
        <taxon>Bacillati</taxon>
        <taxon>Actinomycetota</taxon>
        <taxon>Nitriliruptoria</taxon>
        <taxon>Euzebyales</taxon>
    </lineage>
</organism>
<accession>A0A346XRU1</accession>
<evidence type="ECO:0000313" key="2">
    <source>
        <dbReference type="EMBL" id="AXV04938.1"/>
    </source>
</evidence>
<dbReference type="InterPro" id="IPR007396">
    <property type="entry name" value="TR_PAI2-type"/>
</dbReference>
<proteinExistence type="predicted"/>
<dbReference type="Pfam" id="PF04299">
    <property type="entry name" value="FMN_bind_2"/>
    <property type="match status" value="1"/>
</dbReference>
<dbReference type="SUPFAM" id="SSF50475">
    <property type="entry name" value="FMN-binding split barrel"/>
    <property type="match status" value="1"/>
</dbReference>
<dbReference type="RefSeq" id="WP_114589808.1">
    <property type="nucleotide sequence ID" value="NZ_CP031165.1"/>
</dbReference>
<feature type="compositionally biased region" description="Basic and acidic residues" evidence="1">
    <location>
        <begin position="199"/>
        <end position="214"/>
    </location>
</feature>
<dbReference type="PANTHER" id="PTHR35802:SF1">
    <property type="entry name" value="PROTEASE SYNTHASE AND SPORULATION PROTEIN PAI 2"/>
    <property type="match status" value="1"/>
</dbReference>
<dbReference type="Gene3D" id="2.30.110.10">
    <property type="entry name" value="Electron Transport, Fmn-binding Protein, Chain A"/>
    <property type="match status" value="1"/>
</dbReference>
<dbReference type="AlphaFoldDB" id="A0A346XRU1"/>
<dbReference type="Proteomes" id="UP000264006">
    <property type="component" value="Chromosome"/>
</dbReference>
<gene>
    <name evidence="2" type="ORF">DVS28_a0230</name>
</gene>
<dbReference type="KEGG" id="euz:DVS28_a0230"/>
<evidence type="ECO:0000313" key="3">
    <source>
        <dbReference type="Proteomes" id="UP000264006"/>
    </source>
</evidence>
<dbReference type="EMBL" id="CP031165">
    <property type="protein sequence ID" value="AXV04938.1"/>
    <property type="molecule type" value="Genomic_DNA"/>
</dbReference>